<evidence type="ECO:0000256" key="11">
    <source>
        <dbReference type="ARBA" id="ARBA00023180"/>
    </source>
</evidence>
<dbReference type="GO" id="GO:0006004">
    <property type="term" value="P:fucose metabolic process"/>
    <property type="evidence" value="ECO:0007669"/>
    <property type="project" value="UniProtKB-KW"/>
</dbReference>
<keyword evidence="5" id="KW-0328">Glycosyltransferase</keyword>
<dbReference type="PANTHER" id="PTHR13398">
    <property type="entry name" value="GDP-FUCOSE PROTEIN O-FUCOSYLTRANSFERASE 2"/>
    <property type="match status" value="1"/>
</dbReference>
<dbReference type="CDD" id="cd11298">
    <property type="entry name" value="O-FucT-2"/>
    <property type="match status" value="1"/>
</dbReference>
<evidence type="ECO:0000256" key="7">
    <source>
        <dbReference type="ARBA" id="ARBA00022729"/>
    </source>
</evidence>
<evidence type="ECO:0000256" key="8">
    <source>
        <dbReference type="ARBA" id="ARBA00022824"/>
    </source>
</evidence>
<reference evidence="20 21" key="1">
    <citation type="submission" date="2024-04" db="EMBL/GenBank/DDBJ databases">
        <authorList>
            <person name="Rising A."/>
            <person name="Reimegard J."/>
            <person name="Sonavane S."/>
            <person name="Akerstrom W."/>
            <person name="Nylinder S."/>
            <person name="Hedman E."/>
            <person name="Kallberg Y."/>
        </authorList>
    </citation>
    <scope>NUCLEOTIDE SEQUENCE [LARGE SCALE GENOMIC DNA]</scope>
</reference>
<dbReference type="AlphaFoldDB" id="A0AAV1ZW31"/>
<evidence type="ECO:0000256" key="19">
    <source>
        <dbReference type="SAM" id="SignalP"/>
    </source>
</evidence>
<evidence type="ECO:0000256" key="13">
    <source>
        <dbReference type="ARBA" id="ARBA00023277"/>
    </source>
</evidence>
<evidence type="ECO:0000256" key="18">
    <source>
        <dbReference type="ARBA" id="ARBA00048647"/>
    </source>
</evidence>
<evidence type="ECO:0000256" key="6">
    <source>
        <dbReference type="ARBA" id="ARBA00022679"/>
    </source>
</evidence>
<dbReference type="Pfam" id="PF10250">
    <property type="entry name" value="O-FucT"/>
    <property type="match status" value="1"/>
</dbReference>
<evidence type="ECO:0000256" key="12">
    <source>
        <dbReference type="ARBA" id="ARBA00023253"/>
    </source>
</evidence>
<evidence type="ECO:0000256" key="9">
    <source>
        <dbReference type="ARBA" id="ARBA00023034"/>
    </source>
</evidence>
<evidence type="ECO:0000256" key="10">
    <source>
        <dbReference type="ARBA" id="ARBA00023157"/>
    </source>
</evidence>
<evidence type="ECO:0000313" key="20">
    <source>
        <dbReference type="EMBL" id="CAL1276051.1"/>
    </source>
</evidence>
<comment type="caution">
    <text evidence="20">The sequence shown here is derived from an EMBL/GenBank/DDBJ whole genome shotgun (WGS) entry which is preliminary data.</text>
</comment>
<evidence type="ECO:0000256" key="2">
    <source>
        <dbReference type="ARBA" id="ARBA00004555"/>
    </source>
</evidence>
<keyword evidence="13" id="KW-0119">Carbohydrate metabolism</keyword>
<dbReference type="InterPro" id="IPR019378">
    <property type="entry name" value="GDP-Fuc_O-FucTrfase"/>
</dbReference>
<comment type="catalytic activity">
    <reaction evidence="17">
        <text>L-threonyl-[protein] + GDP-beta-L-fucose = 3-O-(alpha-L-fucosyl)-L-threonyl-[protein] + GDP + H(+)</text>
        <dbReference type="Rhea" id="RHEA:70491"/>
        <dbReference type="Rhea" id="RHEA-COMP:11060"/>
        <dbReference type="Rhea" id="RHEA-COMP:17915"/>
        <dbReference type="ChEBI" id="CHEBI:15378"/>
        <dbReference type="ChEBI" id="CHEBI:30013"/>
        <dbReference type="ChEBI" id="CHEBI:57273"/>
        <dbReference type="ChEBI" id="CHEBI:58189"/>
        <dbReference type="ChEBI" id="CHEBI:189631"/>
        <dbReference type="EC" id="2.4.1.221"/>
    </reaction>
    <physiologicalReaction direction="left-to-right" evidence="17">
        <dbReference type="Rhea" id="RHEA:70492"/>
    </physiologicalReaction>
</comment>
<feature type="chain" id="PRO_5043315083" description="GDP-fucose protein O-fucosyltransferase 2" evidence="19">
    <location>
        <begin position="21"/>
        <end position="431"/>
    </location>
</feature>
<keyword evidence="7 19" id="KW-0732">Signal</keyword>
<proteinExistence type="inferred from homology"/>
<keyword evidence="6" id="KW-0808">Transferase</keyword>
<comment type="similarity">
    <text evidence="14">Belongs to the glycosyltransferase 68 family.</text>
</comment>
<dbReference type="GO" id="GO:0005794">
    <property type="term" value="C:Golgi apparatus"/>
    <property type="evidence" value="ECO:0007669"/>
    <property type="project" value="UniProtKB-SubCell"/>
</dbReference>
<keyword evidence="8" id="KW-0256">Endoplasmic reticulum</keyword>
<evidence type="ECO:0000256" key="17">
    <source>
        <dbReference type="ARBA" id="ARBA00047273"/>
    </source>
</evidence>
<gene>
    <name evidence="20" type="ORF">LARSCL_LOCUS8440</name>
</gene>
<dbReference type="PANTHER" id="PTHR13398:SF0">
    <property type="entry name" value="GDP-FUCOSE PROTEIN O-FUCOSYLTRANSFERASE 2"/>
    <property type="match status" value="1"/>
</dbReference>
<evidence type="ECO:0000256" key="15">
    <source>
        <dbReference type="ARBA" id="ARBA00026232"/>
    </source>
</evidence>
<evidence type="ECO:0000256" key="3">
    <source>
        <dbReference type="ARBA" id="ARBA00004922"/>
    </source>
</evidence>
<keyword evidence="10" id="KW-1015">Disulfide bond</keyword>
<dbReference type="Proteomes" id="UP001497382">
    <property type="component" value="Unassembled WGS sequence"/>
</dbReference>
<accession>A0AAV1ZW31</accession>
<dbReference type="EMBL" id="CAXIEN010000090">
    <property type="protein sequence ID" value="CAL1276051.1"/>
    <property type="molecule type" value="Genomic_DNA"/>
</dbReference>
<keyword evidence="12" id="KW-0294">Fucose metabolism</keyword>
<protein>
    <recommendedName>
        <fullName evidence="15">GDP-fucose protein O-fucosyltransferase 2</fullName>
        <ecNumber evidence="4">2.4.1.221</ecNumber>
    </recommendedName>
    <alternativeName>
        <fullName evidence="16">Peptide-O-fucosyltransferase 2</fullName>
    </alternativeName>
</protein>
<evidence type="ECO:0000256" key="4">
    <source>
        <dbReference type="ARBA" id="ARBA00012196"/>
    </source>
</evidence>
<evidence type="ECO:0000256" key="14">
    <source>
        <dbReference type="ARBA" id="ARBA00025803"/>
    </source>
</evidence>
<sequence length="431" mass="50054">MTWKVVLLFLLILIKSLCSADYCSSDEKDTSCKPPSSHGSHYNRKRYLLYDVNPGEGFNLRRDVYMRIAALVKELNNDKKSGQWILVLPPWGPLYHWKSRNLGFQAQIKWGKFFDLHSLERYVPVMELEDFLDENGYKIDSLFYLQHYAEGWGDSGWEERFDIRDCNDSPPYERTQKGTYAGWFWGYDIMFAKEFHCLSIQGYSSTLKSFLMSSSAKVIMVDRAEVILHNAFGSPEYWMVRRSMKFSKKLIEIGDTFRKLHLNSTDENDKTYIPESISSPIERKAVGGSYVSVHLRRRDFVQARPNDVPSILFASKQILEQMKRLNLKLLYVATDATQSEFEELQLHIPGATRFNPTDQILKDILDGGVAIVDQWICAHSRFFIGTYESTFSFRIQEEREILGFPVITTFNRLCGDNQTTCPQPSKWTIAF</sequence>
<dbReference type="EC" id="2.4.1.221" evidence="4"/>
<dbReference type="GO" id="GO:0005783">
    <property type="term" value="C:endoplasmic reticulum"/>
    <property type="evidence" value="ECO:0007669"/>
    <property type="project" value="UniProtKB-SubCell"/>
</dbReference>
<dbReference type="InterPro" id="IPR045130">
    <property type="entry name" value="OFUT2-like"/>
</dbReference>
<dbReference type="FunFam" id="3.40.50.11350:FF:000002">
    <property type="entry name" value="GDP-fucose protein O-fucosyltransferase 2"/>
    <property type="match status" value="1"/>
</dbReference>
<dbReference type="Gene3D" id="3.40.50.11340">
    <property type="match status" value="1"/>
</dbReference>
<dbReference type="Gene3D" id="3.40.50.11350">
    <property type="match status" value="1"/>
</dbReference>
<keyword evidence="21" id="KW-1185">Reference proteome</keyword>
<evidence type="ECO:0000256" key="1">
    <source>
        <dbReference type="ARBA" id="ARBA00004240"/>
    </source>
</evidence>
<comment type="subcellular location">
    <subcellularLocation>
        <location evidence="1">Endoplasmic reticulum</location>
    </subcellularLocation>
    <subcellularLocation>
        <location evidence="2">Golgi apparatus</location>
    </subcellularLocation>
</comment>
<organism evidence="20 21">
    <name type="scientific">Larinioides sclopetarius</name>
    <dbReference type="NCBI Taxonomy" id="280406"/>
    <lineage>
        <taxon>Eukaryota</taxon>
        <taxon>Metazoa</taxon>
        <taxon>Ecdysozoa</taxon>
        <taxon>Arthropoda</taxon>
        <taxon>Chelicerata</taxon>
        <taxon>Arachnida</taxon>
        <taxon>Araneae</taxon>
        <taxon>Araneomorphae</taxon>
        <taxon>Entelegynae</taxon>
        <taxon>Araneoidea</taxon>
        <taxon>Araneidae</taxon>
        <taxon>Larinioides</taxon>
    </lineage>
</organism>
<comment type="catalytic activity">
    <reaction evidence="18">
        <text>L-seryl-[protein] + GDP-beta-L-fucose = 3-O-(alpha-L-fucosyl)-L-seryl-[protein] + GDP + H(+)</text>
        <dbReference type="Rhea" id="RHEA:63644"/>
        <dbReference type="Rhea" id="RHEA-COMP:9863"/>
        <dbReference type="Rhea" id="RHEA-COMP:17914"/>
        <dbReference type="ChEBI" id="CHEBI:15378"/>
        <dbReference type="ChEBI" id="CHEBI:29999"/>
        <dbReference type="ChEBI" id="CHEBI:57273"/>
        <dbReference type="ChEBI" id="CHEBI:58189"/>
        <dbReference type="ChEBI" id="CHEBI:189632"/>
        <dbReference type="EC" id="2.4.1.221"/>
    </reaction>
    <physiologicalReaction direction="left-to-right" evidence="18">
        <dbReference type="Rhea" id="RHEA:63645"/>
    </physiologicalReaction>
</comment>
<feature type="signal peptide" evidence="19">
    <location>
        <begin position="1"/>
        <end position="20"/>
    </location>
</feature>
<comment type="pathway">
    <text evidence="3">Protein modification; protein glycosylation.</text>
</comment>
<evidence type="ECO:0000256" key="16">
    <source>
        <dbReference type="ARBA" id="ARBA00033083"/>
    </source>
</evidence>
<evidence type="ECO:0000313" key="21">
    <source>
        <dbReference type="Proteomes" id="UP001497382"/>
    </source>
</evidence>
<keyword evidence="11" id="KW-0325">Glycoprotein</keyword>
<evidence type="ECO:0000256" key="5">
    <source>
        <dbReference type="ARBA" id="ARBA00022676"/>
    </source>
</evidence>
<dbReference type="GO" id="GO:0046922">
    <property type="term" value="F:peptide-O-fucosyltransferase activity"/>
    <property type="evidence" value="ECO:0007669"/>
    <property type="project" value="UniProtKB-EC"/>
</dbReference>
<name>A0AAV1ZW31_9ARAC</name>
<keyword evidence="9" id="KW-0333">Golgi apparatus</keyword>